<proteinExistence type="predicted"/>
<name>A0A4C1X548_EUMVA</name>
<dbReference type="AlphaFoldDB" id="A0A4C1X548"/>
<reference evidence="1 2" key="1">
    <citation type="journal article" date="2019" name="Commun. Biol.">
        <title>The bagworm genome reveals a unique fibroin gene that provides high tensile strength.</title>
        <authorList>
            <person name="Kono N."/>
            <person name="Nakamura H."/>
            <person name="Ohtoshi R."/>
            <person name="Tomita M."/>
            <person name="Numata K."/>
            <person name="Arakawa K."/>
        </authorList>
    </citation>
    <scope>NUCLEOTIDE SEQUENCE [LARGE SCALE GENOMIC DNA]</scope>
</reference>
<evidence type="ECO:0000313" key="1">
    <source>
        <dbReference type="EMBL" id="GBP58871.1"/>
    </source>
</evidence>
<dbReference type="STRING" id="151549.A0A4C1X548"/>
<protein>
    <submittedName>
        <fullName evidence="1">Uncharacterized protein</fullName>
    </submittedName>
</protein>
<sequence length="133" mass="14973">MALSRAKDIPKDAVSVSELEALKYVWNIISDWNYSETWALRFGGGILGAYNIVSSIAINTHFRSKLKLGNVRTKAPETTSSEVRARKCQYYRASTRPRAINDWTRGFRSLVLLDFDTGPTSDSDPYPTFDSDS</sequence>
<dbReference type="Proteomes" id="UP000299102">
    <property type="component" value="Unassembled WGS sequence"/>
</dbReference>
<dbReference type="OrthoDB" id="6234762at2759"/>
<comment type="caution">
    <text evidence="1">The sequence shown here is derived from an EMBL/GenBank/DDBJ whole genome shotgun (WGS) entry which is preliminary data.</text>
</comment>
<dbReference type="EMBL" id="BGZK01000747">
    <property type="protein sequence ID" value="GBP58871.1"/>
    <property type="molecule type" value="Genomic_DNA"/>
</dbReference>
<accession>A0A4C1X548</accession>
<evidence type="ECO:0000313" key="2">
    <source>
        <dbReference type="Proteomes" id="UP000299102"/>
    </source>
</evidence>
<organism evidence="1 2">
    <name type="scientific">Eumeta variegata</name>
    <name type="common">Bagworm moth</name>
    <name type="synonym">Eumeta japonica</name>
    <dbReference type="NCBI Taxonomy" id="151549"/>
    <lineage>
        <taxon>Eukaryota</taxon>
        <taxon>Metazoa</taxon>
        <taxon>Ecdysozoa</taxon>
        <taxon>Arthropoda</taxon>
        <taxon>Hexapoda</taxon>
        <taxon>Insecta</taxon>
        <taxon>Pterygota</taxon>
        <taxon>Neoptera</taxon>
        <taxon>Endopterygota</taxon>
        <taxon>Lepidoptera</taxon>
        <taxon>Glossata</taxon>
        <taxon>Ditrysia</taxon>
        <taxon>Tineoidea</taxon>
        <taxon>Psychidae</taxon>
        <taxon>Oiketicinae</taxon>
        <taxon>Eumeta</taxon>
    </lineage>
</organism>
<keyword evidence="2" id="KW-1185">Reference proteome</keyword>
<gene>
    <name evidence="1" type="ORF">EVAR_54665_1</name>
</gene>